<evidence type="ECO:0000313" key="2">
    <source>
        <dbReference type="EMBL" id="UJO25140.1"/>
    </source>
</evidence>
<dbReference type="AlphaFoldDB" id="A0A9Q8PM93"/>
<dbReference type="KEGG" id="ffu:CLAFUR5_14599"/>
<keyword evidence="3" id="KW-1185">Reference proteome</keyword>
<evidence type="ECO:0000256" key="1">
    <source>
        <dbReference type="SAM" id="MobiDB-lite"/>
    </source>
</evidence>
<feature type="region of interest" description="Disordered" evidence="1">
    <location>
        <begin position="1"/>
        <end position="35"/>
    </location>
</feature>
<evidence type="ECO:0000313" key="3">
    <source>
        <dbReference type="Proteomes" id="UP000756132"/>
    </source>
</evidence>
<organism evidence="2 3">
    <name type="scientific">Passalora fulva</name>
    <name type="common">Tomato leaf mold</name>
    <name type="synonym">Cladosporium fulvum</name>
    <dbReference type="NCBI Taxonomy" id="5499"/>
    <lineage>
        <taxon>Eukaryota</taxon>
        <taxon>Fungi</taxon>
        <taxon>Dikarya</taxon>
        <taxon>Ascomycota</taxon>
        <taxon>Pezizomycotina</taxon>
        <taxon>Dothideomycetes</taxon>
        <taxon>Dothideomycetidae</taxon>
        <taxon>Mycosphaerellales</taxon>
        <taxon>Mycosphaerellaceae</taxon>
        <taxon>Fulvia</taxon>
    </lineage>
</organism>
<name>A0A9Q8PM93_PASFU</name>
<dbReference type="RefSeq" id="XP_047769506.1">
    <property type="nucleotide sequence ID" value="XM_047913747.1"/>
</dbReference>
<dbReference type="GeneID" id="71994477"/>
<reference evidence="2" key="2">
    <citation type="journal article" date="2022" name="Microb. Genom.">
        <title>A chromosome-scale genome assembly of the tomato pathogen Cladosporium fulvum reveals a compartmentalized genome architecture and the presence of a dispensable chromosome.</title>
        <authorList>
            <person name="Zaccaron A.Z."/>
            <person name="Chen L.H."/>
            <person name="Samaras A."/>
            <person name="Stergiopoulos I."/>
        </authorList>
    </citation>
    <scope>NUCLEOTIDE SEQUENCE</scope>
    <source>
        <strain evidence="2">Race5_Kim</strain>
    </source>
</reference>
<proteinExistence type="predicted"/>
<dbReference type="EMBL" id="CP090175">
    <property type="protein sequence ID" value="UJO25140.1"/>
    <property type="molecule type" value="Genomic_DNA"/>
</dbReference>
<gene>
    <name evidence="2" type="ORF">CLAFUR5_14599</name>
</gene>
<sequence length="87" mass="9324">MPTAASTCSPDADVAESQLPGPSSLEDEEKAQDREHERLHVWQQVLELGPCVDISDSHGLDSVSLHGGGVAATNLERDDRLSFDPEA</sequence>
<dbReference type="Proteomes" id="UP000756132">
    <property type="component" value="Chromosome 13"/>
</dbReference>
<accession>A0A9Q8PM93</accession>
<protein>
    <submittedName>
        <fullName evidence="2">Uncharacterized protein</fullName>
    </submittedName>
</protein>
<reference evidence="2" key="1">
    <citation type="submission" date="2021-12" db="EMBL/GenBank/DDBJ databases">
        <authorList>
            <person name="Zaccaron A."/>
            <person name="Stergiopoulos I."/>
        </authorList>
    </citation>
    <scope>NUCLEOTIDE SEQUENCE</scope>
    <source>
        <strain evidence="2">Race5_Kim</strain>
    </source>
</reference>